<dbReference type="Gene3D" id="1.25.40.10">
    <property type="entry name" value="Tetratricopeptide repeat domain"/>
    <property type="match status" value="2"/>
</dbReference>
<keyword evidence="4" id="KW-1185">Reference proteome</keyword>
<evidence type="ECO:0000256" key="2">
    <source>
        <dbReference type="PROSITE-ProRule" id="PRU00708"/>
    </source>
</evidence>
<dbReference type="PROSITE" id="PS51375">
    <property type="entry name" value="PPR"/>
    <property type="match status" value="1"/>
</dbReference>
<evidence type="ECO:0000313" key="4">
    <source>
        <dbReference type="Proteomes" id="UP001642360"/>
    </source>
</evidence>
<dbReference type="PANTHER" id="PTHR47926">
    <property type="entry name" value="PENTATRICOPEPTIDE REPEAT-CONTAINING PROTEIN"/>
    <property type="match status" value="1"/>
</dbReference>
<evidence type="ECO:0008006" key="5">
    <source>
        <dbReference type="Google" id="ProtNLM"/>
    </source>
</evidence>
<dbReference type="InterPro" id="IPR002885">
    <property type="entry name" value="PPR_rpt"/>
</dbReference>
<accession>A0ABC8SHD9</accession>
<evidence type="ECO:0000313" key="3">
    <source>
        <dbReference type="EMBL" id="CAK9156332.1"/>
    </source>
</evidence>
<reference evidence="3 4" key="1">
    <citation type="submission" date="2024-02" db="EMBL/GenBank/DDBJ databases">
        <authorList>
            <person name="Vignale AGUSTIN F."/>
            <person name="Sosa J E."/>
            <person name="Modenutti C."/>
        </authorList>
    </citation>
    <scope>NUCLEOTIDE SEQUENCE [LARGE SCALE GENOMIC DNA]</scope>
</reference>
<dbReference type="Pfam" id="PF13041">
    <property type="entry name" value="PPR_2"/>
    <property type="match status" value="1"/>
</dbReference>
<dbReference type="PANTHER" id="PTHR47926:SF477">
    <property type="entry name" value="PENTATRICOPEPTIDE REPEAT-CONTAINING PROTEIN"/>
    <property type="match status" value="1"/>
</dbReference>
<organism evidence="3 4">
    <name type="scientific">Ilex paraguariensis</name>
    <name type="common">yerba mate</name>
    <dbReference type="NCBI Taxonomy" id="185542"/>
    <lineage>
        <taxon>Eukaryota</taxon>
        <taxon>Viridiplantae</taxon>
        <taxon>Streptophyta</taxon>
        <taxon>Embryophyta</taxon>
        <taxon>Tracheophyta</taxon>
        <taxon>Spermatophyta</taxon>
        <taxon>Magnoliopsida</taxon>
        <taxon>eudicotyledons</taxon>
        <taxon>Gunneridae</taxon>
        <taxon>Pentapetalae</taxon>
        <taxon>asterids</taxon>
        <taxon>campanulids</taxon>
        <taxon>Aquifoliales</taxon>
        <taxon>Aquifoliaceae</taxon>
        <taxon>Ilex</taxon>
    </lineage>
</organism>
<dbReference type="EMBL" id="CAUOFW020002835">
    <property type="protein sequence ID" value="CAK9156332.1"/>
    <property type="molecule type" value="Genomic_DNA"/>
</dbReference>
<sequence length="174" mass="19868">MEKELEFIPERNVVIWGAMMKVHLKFSNEFKVFELFSEMRSSGFELDPFTFENLIRACGNVSAGKEGRACHGFCVKRNFIDYSMRLKASLVDMYIKCGLAVKLFIEIPEKDVVLWTVMVAGCAKNGKSLESIWLVQQIFEDFATPNSVKLFGILFALIDAYSTKLGLERNVISW</sequence>
<keyword evidence="1" id="KW-0677">Repeat</keyword>
<dbReference type="InterPro" id="IPR046960">
    <property type="entry name" value="PPR_At4g14850-like_plant"/>
</dbReference>
<dbReference type="NCBIfam" id="TIGR00756">
    <property type="entry name" value="PPR"/>
    <property type="match status" value="1"/>
</dbReference>
<dbReference type="Pfam" id="PF01535">
    <property type="entry name" value="PPR"/>
    <property type="match status" value="1"/>
</dbReference>
<dbReference type="AlphaFoldDB" id="A0ABC8SHD9"/>
<comment type="caution">
    <text evidence="3">The sequence shown here is derived from an EMBL/GenBank/DDBJ whole genome shotgun (WGS) entry which is preliminary data.</text>
</comment>
<protein>
    <recommendedName>
        <fullName evidence="5">Pentatricopeptide repeat-containing protein</fullName>
    </recommendedName>
</protein>
<name>A0ABC8SHD9_9AQUA</name>
<proteinExistence type="predicted"/>
<dbReference type="Proteomes" id="UP001642360">
    <property type="component" value="Unassembled WGS sequence"/>
</dbReference>
<gene>
    <name evidence="3" type="ORF">ILEXP_LOCUS24836</name>
</gene>
<feature type="repeat" description="PPR" evidence="2">
    <location>
        <begin position="12"/>
        <end position="46"/>
    </location>
</feature>
<dbReference type="InterPro" id="IPR011990">
    <property type="entry name" value="TPR-like_helical_dom_sf"/>
</dbReference>
<evidence type="ECO:0000256" key="1">
    <source>
        <dbReference type="ARBA" id="ARBA00022737"/>
    </source>
</evidence>